<dbReference type="SUPFAM" id="SSF55874">
    <property type="entry name" value="ATPase domain of HSP90 chaperone/DNA topoisomerase II/histidine kinase"/>
    <property type="match status" value="1"/>
</dbReference>
<proteinExistence type="predicted"/>
<keyword evidence="2" id="KW-0808">Transferase</keyword>
<dbReference type="SMART" id="SM00387">
    <property type="entry name" value="HATPase_c"/>
    <property type="match status" value="1"/>
</dbReference>
<evidence type="ECO:0000313" key="2">
    <source>
        <dbReference type="EMBL" id="SFG78285.1"/>
    </source>
</evidence>
<dbReference type="PANTHER" id="PTHR34220">
    <property type="entry name" value="SENSOR HISTIDINE KINASE YPDA"/>
    <property type="match status" value="1"/>
</dbReference>
<dbReference type="InterPro" id="IPR003594">
    <property type="entry name" value="HATPase_dom"/>
</dbReference>
<dbReference type="InterPro" id="IPR018771">
    <property type="entry name" value="PocR_dom"/>
</dbReference>
<dbReference type="Pfam" id="PF06580">
    <property type="entry name" value="His_kinase"/>
    <property type="match status" value="1"/>
</dbReference>
<evidence type="ECO:0000259" key="1">
    <source>
        <dbReference type="SMART" id="SM00387"/>
    </source>
</evidence>
<name>A0A1I2UMC6_9FIRM</name>
<dbReference type="Gene3D" id="3.30.565.10">
    <property type="entry name" value="Histidine kinase-like ATPase, C-terminal domain"/>
    <property type="match status" value="1"/>
</dbReference>
<feature type="domain" description="Histidine kinase/HSP90-like ATPase" evidence="1">
    <location>
        <begin position="300"/>
        <end position="413"/>
    </location>
</feature>
<keyword evidence="2" id="KW-0418">Kinase</keyword>
<dbReference type="STRING" id="341036.SAMN05660649_02703"/>
<dbReference type="Proteomes" id="UP000199337">
    <property type="component" value="Unassembled WGS sequence"/>
</dbReference>
<accession>A0A1I2UMC6</accession>
<dbReference type="Pfam" id="PF10114">
    <property type="entry name" value="PocR"/>
    <property type="match status" value="1"/>
</dbReference>
<reference evidence="3" key="1">
    <citation type="submission" date="2016-10" db="EMBL/GenBank/DDBJ databases">
        <authorList>
            <person name="Varghese N."/>
            <person name="Submissions S."/>
        </authorList>
    </citation>
    <scope>NUCLEOTIDE SEQUENCE [LARGE SCALE GENOMIC DNA]</scope>
    <source>
        <strain evidence="3">DSM 17038</strain>
    </source>
</reference>
<sequence length="414" mass="45638">MHTATDGLLSLIEKDKLLQIIEIFTRATDITIDVNDAEGFPVVYHPFFYGFCQMIRSTDTGLARCIKSNADVGFKTAATGKVCFSTCHAGIVLMAVPIVVDGGFCGSITCGQMHLSPPIGDAIDQMQSATRDLGLDKHKLTQTFKEIQVISREKCLAASEMIQFIINYMIELIYRGKVKEAAALEQLRSLHQAKTRADLENSLRMAELKNLQAQIKPHFLFNTLNTIRGLITLGNNDQALQTIYALSGLLRYTVDQHDELVSLREELQYIKSYLMIQKLRFGERLSFNIDVHESLLNIQIPMLSLQPVVENACIHGLEPKENGGCLNIRGESDGQNVAIIVEDNGAGIAAGVLDQLRAKLGTVAADEREALPASTGLRNVHRRIQLYFGRHYGIQLDSVSGGTKVALKLPVLSA</sequence>
<dbReference type="InterPro" id="IPR050640">
    <property type="entry name" value="Bact_2-comp_sensor_kinase"/>
</dbReference>
<dbReference type="GO" id="GO:0000155">
    <property type="term" value="F:phosphorelay sensor kinase activity"/>
    <property type="evidence" value="ECO:0007669"/>
    <property type="project" value="InterPro"/>
</dbReference>
<gene>
    <name evidence="2" type="ORF">SAMN05660649_02703</name>
</gene>
<evidence type="ECO:0000313" key="3">
    <source>
        <dbReference type="Proteomes" id="UP000199337"/>
    </source>
</evidence>
<dbReference type="EMBL" id="FOOX01000009">
    <property type="protein sequence ID" value="SFG78285.1"/>
    <property type="molecule type" value="Genomic_DNA"/>
</dbReference>
<dbReference type="Pfam" id="PF02518">
    <property type="entry name" value="HATPase_c"/>
    <property type="match status" value="1"/>
</dbReference>
<dbReference type="InterPro" id="IPR036890">
    <property type="entry name" value="HATPase_C_sf"/>
</dbReference>
<protein>
    <submittedName>
        <fullName evidence="2">Histidine kinase</fullName>
    </submittedName>
</protein>
<organism evidence="2 3">
    <name type="scientific">Desulfotruncus arcticus DSM 17038</name>
    <dbReference type="NCBI Taxonomy" id="1121424"/>
    <lineage>
        <taxon>Bacteria</taxon>
        <taxon>Bacillati</taxon>
        <taxon>Bacillota</taxon>
        <taxon>Clostridia</taxon>
        <taxon>Eubacteriales</taxon>
        <taxon>Desulfallaceae</taxon>
        <taxon>Desulfotruncus</taxon>
    </lineage>
</organism>
<dbReference type="InterPro" id="IPR010559">
    <property type="entry name" value="Sig_transdc_His_kin_internal"/>
</dbReference>
<dbReference type="PANTHER" id="PTHR34220:SF7">
    <property type="entry name" value="SENSOR HISTIDINE KINASE YPDA"/>
    <property type="match status" value="1"/>
</dbReference>
<dbReference type="GO" id="GO:0016020">
    <property type="term" value="C:membrane"/>
    <property type="evidence" value="ECO:0007669"/>
    <property type="project" value="InterPro"/>
</dbReference>
<dbReference type="AlphaFoldDB" id="A0A1I2UMC6"/>
<keyword evidence="3" id="KW-1185">Reference proteome</keyword>